<feature type="domain" description="2TM" evidence="2">
    <location>
        <begin position="5"/>
        <end position="82"/>
    </location>
</feature>
<evidence type="ECO:0000313" key="4">
    <source>
        <dbReference type="Proteomes" id="UP001225072"/>
    </source>
</evidence>
<feature type="transmembrane region" description="Helical" evidence="1">
    <location>
        <begin position="48"/>
        <end position="68"/>
    </location>
</feature>
<keyword evidence="1" id="KW-0812">Transmembrane</keyword>
<dbReference type="RefSeq" id="WP_307452256.1">
    <property type="nucleotide sequence ID" value="NZ_JAUTAL010000001.1"/>
</dbReference>
<organism evidence="3 4">
    <name type="scientific">Chryseobacterium camelliae</name>
    <dbReference type="NCBI Taxonomy" id="1265445"/>
    <lineage>
        <taxon>Bacteria</taxon>
        <taxon>Pseudomonadati</taxon>
        <taxon>Bacteroidota</taxon>
        <taxon>Flavobacteriia</taxon>
        <taxon>Flavobacteriales</taxon>
        <taxon>Weeksellaceae</taxon>
        <taxon>Chryseobacterium group</taxon>
        <taxon>Chryseobacterium</taxon>
    </lineage>
</organism>
<proteinExistence type="predicted"/>
<name>A0ABU0TN15_9FLAO</name>
<dbReference type="Pfam" id="PF13239">
    <property type="entry name" value="2TM"/>
    <property type="match status" value="1"/>
</dbReference>
<accession>A0ABU0TN15</accession>
<evidence type="ECO:0000256" key="1">
    <source>
        <dbReference type="SAM" id="Phobius"/>
    </source>
</evidence>
<reference evidence="3 4" key="1">
    <citation type="submission" date="2023-07" db="EMBL/GenBank/DDBJ databases">
        <title>Functional and genomic diversity of the sorghum phyllosphere microbiome.</title>
        <authorList>
            <person name="Shade A."/>
        </authorList>
    </citation>
    <scope>NUCLEOTIDE SEQUENCE [LARGE SCALE GENOMIC DNA]</scope>
    <source>
        <strain evidence="3 4">SORGH_AS_1064</strain>
    </source>
</reference>
<evidence type="ECO:0000313" key="3">
    <source>
        <dbReference type="EMBL" id="MDQ1098176.1"/>
    </source>
</evidence>
<keyword evidence="4" id="KW-1185">Reference proteome</keyword>
<feature type="transmembrane region" description="Helical" evidence="1">
    <location>
        <begin position="20"/>
        <end position="36"/>
    </location>
</feature>
<keyword evidence="1" id="KW-1133">Transmembrane helix</keyword>
<dbReference type="InterPro" id="IPR025698">
    <property type="entry name" value="2TM_dom"/>
</dbReference>
<dbReference type="EMBL" id="JAUTAL010000001">
    <property type="protein sequence ID" value="MDQ1098176.1"/>
    <property type="molecule type" value="Genomic_DNA"/>
</dbReference>
<comment type="caution">
    <text evidence="3">The sequence shown here is derived from an EMBL/GenBank/DDBJ whole genome shotgun (WGS) entry which is preliminary data.</text>
</comment>
<protein>
    <recommendedName>
        <fullName evidence="2">2TM domain-containing protein</fullName>
    </recommendedName>
</protein>
<keyword evidence="1" id="KW-0472">Membrane</keyword>
<gene>
    <name evidence="3" type="ORF">QE404_003323</name>
</gene>
<sequence length="91" mass="10837">MDYYHAQQRVKELKRFYKSLLWFGIVSIVIFSDDLFKKGIFNISHWDGSVILLIWGIILTVKAVKLFIFDADWERSIVEKEMGKHKDPVKF</sequence>
<dbReference type="Proteomes" id="UP001225072">
    <property type="component" value="Unassembled WGS sequence"/>
</dbReference>
<evidence type="ECO:0000259" key="2">
    <source>
        <dbReference type="Pfam" id="PF13239"/>
    </source>
</evidence>